<dbReference type="InterPro" id="IPR013083">
    <property type="entry name" value="Znf_RING/FYVE/PHD"/>
</dbReference>
<organism evidence="6 7">
    <name type="scientific">Rehmannia glutinosa</name>
    <name type="common">Chinese foxglove</name>
    <dbReference type="NCBI Taxonomy" id="99300"/>
    <lineage>
        <taxon>Eukaryota</taxon>
        <taxon>Viridiplantae</taxon>
        <taxon>Streptophyta</taxon>
        <taxon>Embryophyta</taxon>
        <taxon>Tracheophyta</taxon>
        <taxon>Spermatophyta</taxon>
        <taxon>Magnoliopsida</taxon>
        <taxon>eudicotyledons</taxon>
        <taxon>Gunneridae</taxon>
        <taxon>Pentapetalae</taxon>
        <taxon>asterids</taxon>
        <taxon>lamiids</taxon>
        <taxon>Lamiales</taxon>
        <taxon>Orobanchaceae</taxon>
        <taxon>Rehmannieae</taxon>
        <taxon>Rehmannia</taxon>
    </lineage>
</organism>
<evidence type="ECO:0000256" key="1">
    <source>
        <dbReference type="ARBA" id="ARBA00022723"/>
    </source>
</evidence>
<dbReference type="Proteomes" id="UP001318860">
    <property type="component" value="Unassembled WGS sequence"/>
</dbReference>
<dbReference type="InterPro" id="IPR017907">
    <property type="entry name" value="Znf_RING_CS"/>
</dbReference>
<dbReference type="PANTHER" id="PTHR47692">
    <property type="entry name" value="RING/U-BOX SUPERFAMILY PROTEIN"/>
    <property type="match status" value="1"/>
</dbReference>
<dbReference type="EMBL" id="JABTTQ020001652">
    <property type="protein sequence ID" value="KAK6129413.1"/>
    <property type="molecule type" value="Genomic_DNA"/>
</dbReference>
<keyword evidence="7" id="KW-1185">Reference proteome</keyword>
<dbReference type="InterPro" id="IPR018957">
    <property type="entry name" value="Znf_C3HC4_RING-type"/>
</dbReference>
<dbReference type="SMART" id="SM00184">
    <property type="entry name" value="RING"/>
    <property type="match status" value="1"/>
</dbReference>
<dbReference type="PANTHER" id="PTHR47692:SF2">
    <property type="entry name" value="ZINC FINGER RING-TYPE DOMAIN CONTAINING PROTEIN"/>
    <property type="match status" value="1"/>
</dbReference>
<dbReference type="Gene3D" id="3.30.40.10">
    <property type="entry name" value="Zinc/RING finger domain, C3HC4 (zinc finger)"/>
    <property type="match status" value="1"/>
</dbReference>
<protein>
    <recommendedName>
        <fullName evidence="5">RING-type domain-containing protein</fullName>
    </recommendedName>
</protein>
<reference evidence="6 7" key="1">
    <citation type="journal article" date="2021" name="Comput. Struct. Biotechnol. J.">
        <title>De novo genome assembly of the potent medicinal plant Rehmannia glutinosa using nanopore technology.</title>
        <authorList>
            <person name="Ma L."/>
            <person name="Dong C."/>
            <person name="Song C."/>
            <person name="Wang X."/>
            <person name="Zheng X."/>
            <person name="Niu Y."/>
            <person name="Chen S."/>
            <person name="Feng W."/>
        </authorList>
    </citation>
    <scope>NUCLEOTIDE SEQUENCE [LARGE SCALE GENOMIC DNA]</scope>
    <source>
        <strain evidence="6">DH-2019</strain>
    </source>
</reference>
<evidence type="ECO:0000256" key="4">
    <source>
        <dbReference type="PROSITE-ProRule" id="PRU00175"/>
    </source>
</evidence>
<evidence type="ECO:0000313" key="7">
    <source>
        <dbReference type="Proteomes" id="UP001318860"/>
    </source>
</evidence>
<comment type="caution">
    <text evidence="6">The sequence shown here is derived from an EMBL/GenBank/DDBJ whole genome shotgun (WGS) entry which is preliminary data.</text>
</comment>
<evidence type="ECO:0000256" key="2">
    <source>
        <dbReference type="ARBA" id="ARBA00022771"/>
    </source>
</evidence>
<keyword evidence="3" id="KW-0862">Zinc</keyword>
<dbReference type="PROSITE" id="PS00518">
    <property type="entry name" value="ZF_RING_1"/>
    <property type="match status" value="1"/>
</dbReference>
<dbReference type="SUPFAM" id="SSF57850">
    <property type="entry name" value="RING/U-box"/>
    <property type="match status" value="1"/>
</dbReference>
<gene>
    <name evidence="6" type="ORF">DH2020_036845</name>
</gene>
<keyword evidence="1" id="KW-0479">Metal-binding</keyword>
<feature type="domain" description="RING-type" evidence="5">
    <location>
        <begin position="17"/>
        <end position="66"/>
    </location>
</feature>
<dbReference type="PROSITE" id="PS50089">
    <property type="entry name" value="ZF_RING_2"/>
    <property type="match status" value="1"/>
</dbReference>
<dbReference type="Pfam" id="PF00097">
    <property type="entry name" value="zf-C3HC4"/>
    <property type="match status" value="1"/>
</dbReference>
<evidence type="ECO:0000313" key="6">
    <source>
        <dbReference type="EMBL" id="KAK6129413.1"/>
    </source>
</evidence>
<evidence type="ECO:0000259" key="5">
    <source>
        <dbReference type="PROSITE" id="PS50089"/>
    </source>
</evidence>
<sequence length="265" mass="30692">MAEDESLTDSSSDPNPCPICLAPVTQDSYLDRCFHKFCYNCIIRWTDVVASKQSCASSSLKCPMCKTENFSIIYGYDGTSFQQHYVGKSLGNSEFFSGAHRYRLKCYYTEPGDLADKLRVSRHWKCRKYLQQNHFLPDWLRREIQALMQEEDVDIIVHHILGVIESLRSDWLNNSRISTEMVQNEFRVSVSEAVRPFLTGRTERFVNELELFLASGLNIDAFDRVYIKHLGWKVDEISKNDDEEPLEHIPVVSCLYFLDEDSDGN</sequence>
<evidence type="ECO:0000256" key="3">
    <source>
        <dbReference type="ARBA" id="ARBA00022833"/>
    </source>
</evidence>
<accession>A0ABR0V2F2</accession>
<name>A0ABR0V2F2_REHGL</name>
<dbReference type="InterPro" id="IPR001841">
    <property type="entry name" value="Znf_RING"/>
</dbReference>
<keyword evidence="2 4" id="KW-0863">Zinc-finger</keyword>
<proteinExistence type="predicted"/>